<evidence type="ECO:0008006" key="4">
    <source>
        <dbReference type="Google" id="ProtNLM"/>
    </source>
</evidence>
<keyword evidence="3" id="KW-1185">Reference proteome</keyword>
<name>A0A916WKH8_9HYPH</name>
<dbReference type="Proteomes" id="UP000646478">
    <property type="component" value="Unassembled WGS sequence"/>
</dbReference>
<gene>
    <name evidence="2" type="ORF">GCM10011491_41090</name>
</gene>
<feature type="compositionally biased region" description="Polar residues" evidence="1">
    <location>
        <begin position="220"/>
        <end position="229"/>
    </location>
</feature>
<dbReference type="InterPro" id="IPR019285">
    <property type="entry name" value="DUF2336"/>
</dbReference>
<evidence type="ECO:0000256" key="1">
    <source>
        <dbReference type="SAM" id="MobiDB-lite"/>
    </source>
</evidence>
<sequence>MTNDEFRALETLQASGWADGGKADDLLSAAVTAFTGITRPARSEIQQLEDLALPLLENATPRGKRHVAAVLSQLDTAPRKLVLALCGEAVEIAAPLLLRSSVLTSNDLVEIIGKHGLAHARAIARRPELDGIVGSVLESFADPVIDRSMEVRRRLGETDTSDVIARRPPLPCRGRLAGTNDGAYLATSAIGESRTDSAISPLVGEMSGRTEGGIVPPTLPSESELTQRPDQAPSPADSMIDTALLIDPVFFRNMLADRLGVSFEQAQAIIGQWPDSRLPIALKALGLSAQDCYLIMTAVLGPISSDRHSLRDFVYFYRSIDRETALHLVRRGKAGEMTALLRQKLREMAAENDEPVLDAANSDGITAFKAAR</sequence>
<reference evidence="2" key="1">
    <citation type="journal article" date="2014" name="Int. J. Syst. Evol. Microbiol.">
        <title>Complete genome sequence of Corynebacterium casei LMG S-19264T (=DSM 44701T), isolated from a smear-ripened cheese.</title>
        <authorList>
            <consortium name="US DOE Joint Genome Institute (JGI-PGF)"/>
            <person name="Walter F."/>
            <person name="Albersmeier A."/>
            <person name="Kalinowski J."/>
            <person name="Ruckert C."/>
        </authorList>
    </citation>
    <scope>NUCLEOTIDE SEQUENCE</scope>
    <source>
        <strain evidence="2">CGMCC 1.15082</strain>
    </source>
</reference>
<dbReference type="AlphaFoldDB" id="A0A916WKH8"/>
<dbReference type="Pfam" id="PF10098">
    <property type="entry name" value="DUF2336"/>
    <property type="match status" value="2"/>
</dbReference>
<comment type="caution">
    <text evidence="2">The sequence shown here is derived from an EMBL/GenBank/DDBJ whole genome shotgun (WGS) entry which is preliminary data.</text>
</comment>
<dbReference type="EMBL" id="BMHH01000025">
    <property type="protein sequence ID" value="GGB08880.1"/>
    <property type="molecule type" value="Genomic_DNA"/>
</dbReference>
<feature type="region of interest" description="Disordered" evidence="1">
    <location>
        <begin position="205"/>
        <end position="236"/>
    </location>
</feature>
<protein>
    <recommendedName>
        <fullName evidence="4">DUF2336 domain-containing protein</fullName>
    </recommendedName>
</protein>
<organism evidence="2 3">
    <name type="scientific">Brucella endophytica</name>
    <dbReference type="NCBI Taxonomy" id="1963359"/>
    <lineage>
        <taxon>Bacteria</taxon>
        <taxon>Pseudomonadati</taxon>
        <taxon>Pseudomonadota</taxon>
        <taxon>Alphaproteobacteria</taxon>
        <taxon>Hyphomicrobiales</taxon>
        <taxon>Brucellaceae</taxon>
        <taxon>Brucella/Ochrobactrum group</taxon>
        <taxon>Brucella</taxon>
    </lineage>
</organism>
<dbReference type="RefSeq" id="WP_308429162.1">
    <property type="nucleotide sequence ID" value="NZ_BMHH01000025.1"/>
</dbReference>
<reference evidence="2" key="2">
    <citation type="submission" date="2020-09" db="EMBL/GenBank/DDBJ databases">
        <authorList>
            <person name="Sun Q."/>
            <person name="Zhou Y."/>
        </authorList>
    </citation>
    <scope>NUCLEOTIDE SEQUENCE</scope>
    <source>
        <strain evidence="2">CGMCC 1.15082</strain>
    </source>
</reference>
<evidence type="ECO:0000313" key="3">
    <source>
        <dbReference type="Proteomes" id="UP000646478"/>
    </source>
</evidence>
<accession>A0A916WKH8</accession>
<proteinExistence type="predicted"/>
<evidence type="ECO:0000313" key="2">
    <source>
        <dbReference type="EMBL" id="GGB08880.1"/>
    </source>
</evidence>